<reference evidence="7" key="1">
    <citation type="journal article" date="2014" name="Front. Microbiol.">
        <title>High frequency of phylogenetically diverse reductive dehalogenase-homologous genes in deep subseafloor sedimentary metagenomes.</title>
        <authorList>
            <person name="Kawai M."/>
            <person name="Futagami T."/>
            <person name="Toyoda A."/>
            <person name="Takaki Y."/>
            <person name="Nishi S."/>
            <person name="Hori S."/>
            <person name="Arai W."/>
            <person name="Tsubouchi T."/>
            <person name="Morono Y."/>
            <person name="Uchiyama I."/>
            <person name="Ito T."/>
            <person name="Fujiyama A."/>
            <person name="Inagaki F."/>
            <person name="Takami H."/>
        </authorList>
    </citation>
    <scope>NUCLEOTIDE SEQUENCE</scope>
    <source>
        <strain evidence="7">Expedition CK06-06</strain>
    </source>
</reference>
<feature type="non-terminal residue" evidence="7">
    <location>
        <position position="163"/>
    </location>
</feature>
<evidence type="ECO:0000259" key="6">
    <source>
        <dbReference type="Pfam" id="PF08240"/>
    </source>
</evidence>
<organism evidence="7">
    <name type="scientific">marine sediment metagenome</name>
    <dbReference type="NCBI Taxonomy" id="412755"/>
    <lineage>
        <taxon>unclassified sequences</taxon>
        <taxon>metagenomes</taxon>
        <taxon>ecological metagenomes</taxon>
    </lineage>
</organism>
<feature type="domain" description="Alcohol dehydrogenase-like N-terminal" evidence="6">
    <location>
        <begin position="27"/>
        <end position="141"/>
    </location>
</feature>
<dbReference type="PANTHER" id="PTHR43161:SF9">
    <property type="entry name" value="SORBITOL DEHYDROGENASE"/>
    <property type="match status" value="1"/>
</dbReference>
<comment type="cofactor">
    <cofactor evidence="1">
        <name>Zn(2+)</name>
        <dbReference type="ChEBI" id="CHEBI:29105"/>
    </cofactor>
</comment>
<comment type="caution">
    <text evidence="7">The sequence shown here is derived from an EMBL/GenBank/DDBJ whole genome shotgun (WGS) entry which is preliminary data.</text>
</comment>
<dbReference type="SUPFAM" id="SSF50129">
    <property type="entry name" value="GroES-like"/>
    <property type="match status" value="1"/>
</dbReference>
<protein>
    <recommendedName>
        <fullName evidence="6">Alcohol dehydrogenase-like N-terminal domain-containing protein</fullName>
    </recommendedName>
</protein>
<dbReference type="EMBL" id="BARU01021102">
    <property type="protein sequence ID" value="GAH56743.1"/>
    <property type="molecule type" value="Genomic_DNA"/>
</dbReference>
<evidence type="ECO:0000256" key="3">
    <source>
        <dbReference type="ARBA" id="ARBA00022723"/>
    </source>
</evidence>
<accession>X1IGQ3</accession>
<dbReference type="GO" id="GO:0008270">
    <property type="term" value="F:zinc ion binding"/>
    <property type="evidence" value="ECO:0007669"/>
    <property type="project" value="InterPro"/>
</dbReference>
<dbReference type="AlphaFoldDB" id="X1IGQ3"/>
<evidence type="ECO:0000256" key="4">
    <source>
        <dbReference type="ARBA" id="ARBA00022833"/>
    </source>
</evidence>
<name>X1IGQ3_9ZZZZ</name>
<dbReference type="PROSITE" id="PS00059">
    <property type="entry name" value="ADH_ZINC"/>
    <property type="match status" value="1"/>
</dbReference>
<gene>
    <name evidence="7" type="ORF">S03H2_34566</name>
</gene>
<dbReference type="InterPro" id="IPR011032">
    <property type="entry name" value="GroES-like_sf"/>
</dbReference>
<dbReference type="InterPro" id="IPR002328">
    <property type="entry name" value="ADH_Zn_CS"/>
</dbReference>
<evidence type="ECO:0000256" key="1">
    <source>
        <dbReference type="ARBA" id="ARBA00001947"/>
    </source>
</evidence>
<evidence type="ECO:0000256" key="5">
    <source>
        <dbReference type="ARBA" id="ARBA00023002"/>
    </source>
</evidence>
<evidence type="ECO:0000256" key="2">
    <source>
        <dbReference type="ARBA" id="ARBA00008072"/>
    </source>
</evidence>
<dbReference type="GO" id="GO:0016491">
    <property type="term" value="F:oxidoreductase activity"/>
    <property type="evidence" value="ECO:0007669"/>
    <property type="project" value="UniProtKB-KW"/>
</dbReference>
<keyword evidence="5" id="KW-0560">Oxidoreductase</keyword>
<dbReference type="Gene3D" id="3.90.180.10">
    <property type="entry name" value="Medium-chain alcohol dehydrogenases, catalytic domain"/>
    <property type="match status" value="1"/>
</dbReference>
<sequence>MGEMMRAAVLRKVGEVVLEERPVPRPGPGEVLVRIRAVGVCGSDVHYFVDGRIGHFVVEQPIILGHESAGEVAELGEGVEGLAVGDPVTIEPGWPCGRCAYCRSGRYNLCPDVFFLATPPDDGAFCDYLVVPADFAFKLPQGMSLAQGAMMEPLAVGVHAVRR</sequence>
<comment type="similarity">
    <text evidence="2">Belongs to the zinc-containing alcohol dehydrogenase family.</text>
</comment>
<proteinExistence type="inferred from homology"/>
<dbReference type="InterPro" id="IPR013154">
    <property type="entry name" value="ADH-like_N"/>
</dbReference>
<keyword evidence="4" id="KW-0862">Zinc</keyword>
<dbReference type="Pfam" id="PF08240">
    <property type="entry name" value="ADH_N"/>
    <property type="match status" value="1"/>
</dbReference>
<evidence type="ECO:0000313" key="7">
    <source>
        <dbReference type="EMBL" id="GAH56743.1"/>
    </source>
</evidence>
<dbReference type="PANTHER" id="PTHR43161">
    <property type="entry name" value="SORBITOL DEHYDROGENASE"/>
    <property type="match status" value="1"/>
</dbReference>
<keyword evidence="3" id="KW-0479">Metal-binding</keyword>